<dbReference type="EMBL" id="ADMS01000004">
    <property type="protein sequence ID" value="EFF78602.1"/>
    <property type="molecule type" value="Genomic_DNA"/>
</dbReference>
<evidence type="ECO:0000256" key="6">
    <source>
        <dbReference type="ARBA" id="ARBA00022989"/>
    </source>
</evidence>
<feature type="transmembrane region" description="Helical" evidence="8">
    <location>
        <begin position="219"/>
        <end position="238"/>
    </location>
</feature>
<dbReference type="Proteomes" id="UP000004510">
    <property type="component" value="Unassembled WGS sequence"/>
</dbReference>
<dbReference type="eggNOG" id="COG1172">
    <property type="taxonomic scope" value="Bacteria"/>
</dbReference>
<keyword evidence="7 8" id="KW-0472">Membrane</keyword>
<evidence type="ECO:0000256" key="1">
    <source>
        <dbReference type="ARBA" id="ARBA00004651"/>
    </source>
</evidence>
<dbReference type="GO" id="GO:0022857">
    <property type="term" value="F:transmembrane transporter activity"/>
    <property type="evidence" value="ECO:0007669"/>
    <property type="project" value="InterPro"/>
</dbReference>
<dbReference type="AlphaFoldDB" id="D4X3N0"/>
<reference evidence="10" key="1">
    <citation type="submission" date="2010-03" db="EMBL/GenBank/DDBJ databases">
        <title>Complete sequence of Mobiluncus curtisii ATCC 43063.</title>
        <authorList>
            <person name="Muzny D."/>
            <person name="Qin X."/>
            <person name="Deng J."/>
            <person name="Jiang H."/>
            <person name="Liu Y."/>
            <person name="Qu J."/>
            <person name="Song X.-Z."/>
            <person name="Zhang L."/>
            <person name="Thornton R."/>
            <person name="Coyle M."/>
            <person name="Francisco L."/>
            <person name="Jackson L."/>
            <person name="Javaid M."/>
            <person name="Korchina V."/>
            <person name="Kovar C."/>
            <person name="Mata R."/>
            <person name="Mathew T."/>
            <person name="Ngo R."/>
            <person name="Nguyen L."/>
            <person name="Nguyen N."/>
            <person name="Okwuonu G."/>
            <person name="Ongeri F."/>
            <person name="Pham C."/>
            <person name="Simmons D."/>
            <person name="Wilczek-Boney K."/>
            <person name="Hale W."/>
            <person name="Jakkamsetti A."/>
            <person name="Pham P."/>
            <person name="Ruth R."/>
            <person name="San Lucas F."/>
            <person name="Warren J."/>
            <person name="Zhang J."/>
            <person name="Zhao Z."/>
            <person name="Zhou C."/>
            <person name="Zhu D."/>
            <person name="Lee S."/>
            <person name="Bess C."/>
            <person name="Blankenburg K."/>
            <person name="Forbes L."/>
            <person name="Fu Q."/>
            <person name="Gubbala S."/>
            <person name="Hirani K."/>
            <person name="Jayaseelan J.C."/>
            <person name="Lara F."/>
            <person name="Munidasa M."/>
            <person name="Palculict T."/>
            <person name="Patil S."/>
            <person name="Pu L.-L."/>
            <person name="Saada N."/>
            <person name="Tang L."/>
            <person name="Weissenberger G."/>
            <person name="Zhu Y."/>
            <person name="Hemphill L."/>
            <person name="Shang Y."/>
            <person name="Youmans B."/>
            <person name="Ayvaz T."/>
            <person name="Ross M."/>
            <person name="Santibanez J."/>
            <person name="Aqrawi P."/>
            <person name="Gross S."/>
            <person name="Joshi V."/>
            <person name="Fowler G."/>
            <person name="Nazareth L."/>
            <person name="Reid J."/>
            <person name="Worley K."/>
            <person name="Petrosino J."/>
            <person name="Highlander S."/>
            <person name="Gibbs R."/>
            <person name="Gibbs R."/>
        </authorList>
    </citation>
    <scope>NUCLEOTIDE SEQUENCE [LARGE SCALE GENOMIC DNA]</scope>
    <source>
        <strain evidence="10">ATCC 43553</strain>
    </source>
</reference>
<comment type="caution">
    <text evidence="9">The sequence shown here is derived from an EMBL/GenBank/DDBJ whole genome shotgun (WGS) entry which is preliminary data.</text>
</comment>
<dbReference type="PANTHER" id="PTHR32196:SF21">
    <property type="entry name" value="ABC TRANSPORTER PERMEASE PROTEIN YPHD-RELATED"/>
    <property type="match status" value="1"/>
</dbReference>
<dbReference type="InterPro" id="IPR001851">
    <property type="entry name" value="ABC_transp_permease"/>
</dbReference>
<keyword evidence="3" id="KW-1003">Cell membrane</keyword>
<keyword evidence="2" id="KW-0813">Transport</keyword>
<evidence type="ECO:0000256" key="3">
    <source>
        <dbReference type="ARBA" id="ARBA00022475"/>
    </source>
</evidence>
<feature type="transmembrane region" description="Helical" evidence="8">
    <location>
        <begin position="20"/>
        <end position="42"/>
    </location>
</feature>
<evidence type="ECO:0000256" key="2">
    <source>
        <dbReference type="ARBA" id="ARBA00022448"/>
    </source>
</evidence>
<feature type="transmembrane region" description="Helical" evidence="8">
    <location>
        <begin position="97"/>
        <end position="119"/>
    </location>
</feature>
<dbReference type="PANTHER" id="PTHR32196">
    <property type="entry name" value="ABC TRANSPORTER PERMEASE PROTEIN YPHD-RELATED-RELATED"/>
    <property type="match status" value="1"/>
</dbReference>
<feature type="transmembrane region" description="Helical" evidence="8">
    <location>
        <begin position="250"/>
        <end position="268"/>
    </location>
</feature>
<dbReference type="HOGENOM" id="CLU_028880_2_2_4"/>
<organism evidence="9 10">
    <name type="scientific">Achromobacter piechaudii ATCC 43553</name>
    <dbReference type="NCBI Taxonomy" id="742159"/>
    <lineage>
        <taxon>Bacteria</taxon>
        <taxon>Pseudomonadati</taxon>
        <taxon>Pseudomonadota</taxon>
        <taxon>Betaproteobacteria</taxon>
        <taxon>Burkholderiales</taxon>
        <taxon>Alcaligenaceae</taxon>
        <taxon>Achromobacter</taxon>
    </lineage>
</organism>
<accession>D4X3N0</accession>
<comment type="subcellular location">
    <subcellularLocation>
        <location evidence="1">Cell membrane</location>
        <topology evidence="1">Multi-pass membrane protein</topology>
    </subcellularLocation>
</comment>
<evidence type="ECO:0000256" key="5">
    <source>
        <dbReference type="ARBA" id="ARBA00022692"/>
    </source>
</evidence>
<proteinExistence type="predicted"/>
<protein>
    <submittedName>
        <fullName evidence="9">Branched-chain amino acid ABC transporter, permease protein</fullName>
    </submittedName>
</protein>
<feature type="transmembrane region" description="Helical" evidence="8">
    <location>
        <begin position="54"/>
        <end position="77"/>
    </location>
</feature>
<dbReference type="Pfam" id="PF02653">
    <property type="entry name" value="BPD_transp_2"/>
    <property type="match status" value="1"/>
</dbReference>
<dbReference type="GO" id="GO:0005886">
    <property type="term" value="C:plasma membrane"/>
    <property type="evidence" value="ECO:0007669"/>
    <property type="project" value="UniProtKB-SubCell"/>
</dbReference>
<evidence type="ECO:0000256" key="8">
    <source>
        <dbReference type="SAM" id="Phobius"/>
    </source>
</evidence>
<dbReference type="CDD" id="cd06579">
    <property type="entry name" value="TM_PBP1_transp_AraH_like"/>
    <property type="match status" value="1"/>
</dbReference>
<sequence length="325" mass="33266">MTTNTNAARVESMRGILEKYGTAIAGLVLVGFFAIAAPNFAAPNNLLNIAKETSFLAIIAIGFTLALVTAELDLSVADVASLSAVVTGALVHTGQPVLVAIAAGLGVGLLCGLANGIAVTRLRVPSLIATLGMAAMARGFAFMLTDGVSYVGRWPAAFTDLARAKPFGIPALVLWMLGIVLVAYFLIKWTRTGARMTATGEAGESARLAGINIRAMKSIGLALSGLCAGIAAVLLTSSLSSAAPNMAGDYFLYAIAAVLLGMTMFNPGHANIAGTLVAALILKVLGNGLVLMGAPYYVQDIVLGFIMIASVAVSSAVLKKAAFKF</sequence>
<evidence type="ECO:0000256" key="7">
    <source>
        <dbReference type="ARBA" id="ARBA00023136"/>
    </source>
</evidence>
<gene>
    <name evidence="9" type="primary">rbsC</name>
    <name evidence="9" type="ORF">HMPREF0004_0077</name>
</gene>
<feature type="transmembrane region" description="Helical" evidence="8">
    <location>
        <begin position="126"/>
        <end position="145"/>
    </location>
</feature>
<feature type="transmembrane region" description="Helical" evidence="8">
    <location>
        <begin position="167"/>
        <end position="187"/>
    </location>
</feature>
<feature type="transmembrane region" description="Helical" evidence="8">
    <location>
        <begin position="275"/>
        <end position="295"/>
    </location>
</feature>
<keyword evidence="6 8" id="KW-1133">Transmembrane helix</keyword>
<dbReference type="PATRIC" id="fig|742159.3.peg.2299"/>
<evidence type="ECO:0000313" key="9">
    <source>
        <dbReference type="EMBL" id="EFF78602.1"/>
    </source>
</evidence>
<feature type="transmembrane region" description="Helical" evidence="8">
    <location>
        <begin position="301"/>
        <end position="318"/>
    </location>
</feature>
<keyword evidence="4" id="KW-0997">Cell inner membrane</keyword>
<evidence type="ECO:0000256" key="4">
    <source>
        <dbReference type="ARBA" id="ARBA00022519"/>
    </source>
</evidence>
<keyword evidence="5 8" id="KW-0812">Transmembrane</keyword>
<name>D4X3N0_9BURK</name>
<evidence type="ECO:0000313" key="10">
    <source>
        <dbReference type="Proteomes" id="UP000004510"/>
    </source>
</evidence>